<feature type="compositionally biased region" description="Basic and acidic residues" evidence="1">
    <location>
        <begin position="17"/>
        <end position="34"/>
    </location>
</feature>
<sequence>MGKRKANVADDINIQSEKLDPPRPGKHSKIESQKLKEEGVKVDEMVKRRIHDKWLKLSPKDKAEFINSYNEKAKMNSRLASGLLSEPNLTVENNSDKVKQCNVDKRSITVHGMEYKLTTKTFTSVMGVGDGGTPIVLGGEDSEITDLQAKYCSGKKGIPIATYINPSYLYALKDVSNIRDKNWASWSFNFLWEEVSKFNENKISSMSRCVIFLMLFYMSSTKFQLSSVAKNRCPLSAWIDSEIKRFLKWRQKYGDFESNVVPMREISCESSGDRMEKHMRRNNDLL</sequence>
<evidence type="ECO:0000313" key="3">
    <source>
        <dbReference type="Proteomes" id="UP000236630"/>
    </source>
</evidence>
<feature type="region of interest" description="Disordered" evidence="1">
    <location>
        <begin position="1"/>
        <end position="34"/>
    </location>
</feature>
<accession>A0A2H5QE32</accession>
<dbReference type="EMBL" id="BDQV01000326">
    <property type="protein sequence ID" value="GAY62898.1"/>
    <property type="molecule type" value="Genomic_DNA"/>
</dbReference>
<name>A0A2H5QE32_CITUN</name>
<gene>
    <name evidence="2" type="ORF">CUMW_221410</name>
</gene>
<dbReference type="Proteomes" id="UP000236630">
    <property type="component" value="Unassembled WGS sequence"/>
</dbReference>
<protein>
    <submittedName>
        <fullName evidence="2">Uncharacterized protein</fullName>
    </submittedName>
</protein>
<evidence type="ECO:0000256" key="1">
    <source>
        <dbReference type="SAM" id="MobiDB-lite"/>
    </source>
</evidence>
<organism evidence="2 3">
    <name type="scientific">Citrus unshiu</name>
    <name type="common">Satsuma mandarin</name>
    <name type="synonym">Citrus nobilis var. unshiu</name>
    <dbReference type="NCBI Taxonomy" id="55188"/>
    <lineage>
        <taxon>Eukaryota</taxon>
        <taxon>Viridiplantae</taxon>
        <taxon>Streptophyta</taxon>
        <taxon>Embryophyta</taxon>
        <taxon>Tracheophyta</taxon>
        <taxon>Spermatophyta</taxon>
        <taxon>Magnoliopsida</taxon>
        <taxon>eudicotyledons</taxon>
        <taxon>Gunneridae</taxon>
        <taxon>Pentapetalae</taxon>
        <taxon>rosids</taxon>
        <taxon>malvids</taxon>
        <taxon>Sapindales</taxon>
        <taxon>Rutaceae</taxon>
        <taxon>Aurantioideae</taxon>
        <taxon>Citrus</taxon>
    </lineage>
</organism>
<dbReference type="AlphaFoldDB" id="A0A2H5QE32"/>
<reference evidence="2 3" key="1">
    <citation type="journal article" date="2017" name="Front. Genet.">
        <title>Draft sequencing of the heterozygous diploid genome of Satsuma (Citrus unshiu Marc.) using a hybrid assembly approach.</title>
        <authorList>
            <person name="Shimizu T."/>
            <person name="Tanizawa Y."/>
            <person name="Mochizuki T."/>
            <person name="Nagasaki H."/>
            <person name="Yoshioka T."/>
            <person name="Toyoda A."/>
            <person name="Fujiyama A."/>
            <person name="Kaminuma E."/>
            <person name="Nakamura Y."/>
        </authorList>
    </citation>
    <scope>NUCLEOTIDE SEQUENCE [LARGE SCALE GENOMIC DNA]</scope>
    <source>
        <strain evidence="3">cv. Miyagawa wase</strain>
    </source>
</reference>
<keyword evidence="3" id="KW-1185">Reference proteome</keyword>
<proteinExistence type="predicted"/>
<dbReference type="STRING" id="55188.A0A2H5QE32"/>
<comment type="caution">
    <text evidence="2">The sequence shown here is derived from an EMBL/GenBank/DDBJ whole genome shotgun (WGS) entry which is preliminary data.</text>
</comment>
<evidence type="ECO:0000313" key="2">
    <source>
        <dbReference type="EMBL" id="GAY62898.1"/>
    </source>
</evidence>